<dbReference type="Ensembl" id="ENSSFAT00005048252.1">
    <property type="protein sequence ID" value="ENSSFAP00005046667.1"/>
    <property type="gene ID" value="ENSSFAG00005022738.1"/>
</dbReference>
<dbReference type="CDD" id="cd01824">
    <property type="entry name" value="Phospholipase_B_like"/>
    <property type="match status" value="1"/>
</dbReference>
<organism evidence="2 3">
    <name type="scientific">Salarias fasciatus</name>
    <name type="common">Jewelled blenny</name>
    <name type="synonym">Blennius fasciatus</name>
    <dbReference type="NCBI Taxonomy" id="181472"/>
    <lineage>
        <taxon>Eukaryota</taxon>
        <taxon>Metazoa</taxon>
        <taxon>Chordata</taxon>
        <taxon>Craniata</taxon>
        <taxon>Vertebrata</taxon>
        <taxon>Euteleostomi</taxon>
        <taxon>Actinopterygii</taxon>
        <taxon>Neopterygii</taxon>
        <taxon>Teleostei</taxon>
        <taxon>Neoteleostei</taxon>
        <taxon>Acanthomorphata</taxon>
        <taxon>Ovalentaria</taxon>
        <taxon>Blenniimorphae</taxon>
        <taxon>Blenniiformes</taxon>
        <taxon>Blennioidei</taxon>
        <taxon>Blenniidae</taxon>
        <taxon>Salariinae</taxon>
        <taxon>Salarias</taxon>
    </lineage>
</organism>
<sequence>MSSTVSGLSFTASVIVTDVRLFLHFPVHELTPADIKVVAAVGDSLTAGNGIASSQSNILDVLTQYRGLSWSVGGDGNLTTVTTLPNILKYFNPNLTGYSVRTGGATTPDAFFNQAVPGSKSRDVPSQVEALVQRMKADSRINFELDWKVITLFIGGNDMCDHCYNSLLHSVENYRKNVRDSLDYLHKEVPRALVNLVEVLYISPLREMHLETSLNCPTWLVNYMCPCVILPEADSKALQMVEELNRKYQETLHELVESGRYDTSPDFTVVIQPFFRDVVVPRLEDGRPDRSYFSADCFHLSQKAQTLMARSLWNNMLEPLGSKTAKHDFSATVGLKCPTKNCSVVSLVSICLVLLWFISAVHKLRPADIKVVAALGDYITSDGICFYDTQEVNFETDWKLVTVFIGGTDLCHYCLDQDNLSPSNYSHNLMLALDILYREVPRVLVNVVEVMEMEVLRPITRNTLACALLPRSVLLRFPVLVFTSLDMLKNEMLVSIKETLPILLNFYLFTFRHDQASSVRENSTLASVDFGRVLKYNWCFFIHKSLFLYSSISFSTHGKNVSRLKYPSLSLSLFSYRSSCPCVINPSENSPEFEEIKRINYKYQAEIQNLLSGDRYDGKEDFAVVLQPFLQNSIIPSVGVGEPDTTLFALDCFHMSQRAQEELAIALWNNMLEPVGQKQTYNNFTRDRSKISCPSETTPPPVLTPEILTLPNPELTTRDANCPETLPVWATVVVGVGSLLVGVFFTWLIMYCCCRSRKPKEQKGSGF</sequence>
<dbReference type="AlphaFoldDB" id="A0A672J0E4"/>
<evidence type="ECO:0000256" key="1">
    <source>
        <dbReference type="SAM" id="Phobius"/>
    </source>
</evidence>
<keyword evidence="1" id="KW-1133">Transmembrane helix</keyword>
<evidence type="ECO:0008006" key="4">
    <source>
        <dbReference type="Google" id="ProtNLM"/>
    </source>
</evidence>
<evidence type="ECO:0000313" key="3">
    <source>
        <dbReference type="Proteomes" id="UP000472267"/>
    </source>
</evidence>
<reference evidence="2" key="3">
    <citation type="submission" date="2025-09" db="UniProtKB">
        <authorList>
            <consortium name="Ensembl"/>
        </authorList>
    </citation>
    <scope>IDENTIFICATION</scope>
</reference>
<dbReference type="InterPro" id="IPR038885">
    <property type="entry name" value="PLB1"/>
</dbReference>
<accession>A0A672J0E4</accession>
<protein>
    <recommendedName>
        <fullName evidence="4">Phospholipase B1, membrane-associated</fullName>
    </recommendedName>
</protein>
<dbReference type="GO" id="GO:0006644">
    <property type="term" value="P:phospholipid metabolic process"/>
    <property type="evidence" value="ECO:0007669"/>
    <property type="project" value="TreeGrafter"/>
</dbReference>
<keyword evidence="3" id="KW-1185">Reference proteome</keyword>
<keyword evidence="1" id="KW-0472">Membrane</keyword>
<dbReference type="Pfam" id="PF00657">
    <property type="entry name" value="Lipase_GDSL"/>
    <property type="match status" value="1"/>
</dbReference>
<dbReference type="Proteomes" id="UP000472267">
    <property type="component" value="Chromosome 15"/>
</dbReference>
<dbReference type="GO" id="GO:0050253">
    <property type="term" value="F:retinyl-palmitate esterase activity"/>
    <property type="evidence" value="ECO:0007669"/>
    <property type="project" value="TreeGrafter"/>
</dbReference>
<dbReference type="InterPro" id="IPR001087">
    <property type="entry name" value="GDSL"/>
</dbReference>
<evidence type="ECO:0000313" key="2">
    <source>
        <dbReference type="Ensembl" id="ENSSFAP00005046667.1"/>
    </source>
</evidence>
<dbReference type="GO" id="GO:0004623">
    <property type="term" value="F:phospholipase A2 activity"/>
    <property type="evidence" value="ECO:0007669"/>
    <property type="project" value="TreeGrafter"/>
</dbReference>
<feature type="transmembrane region" description="Helical" evidence="1">
    <location>
        <begin position="728"/>
        <end position="753"/>
    </location>
</feature>
<dbReference type="PANTHER" id="PTHR21325">
    <property type="entry name" value="PHOSPHOLIPASE B, PLB1"/>
    <property type="match status" value="1"/>
</dbReference>
<reference evidence="2" key="2">
    <citation type="submission" date="2025-08" db="UniProtKB">
        <authorList>
            <consortium name="Ensembl"/>
        </authorList>
    </citation>
    <scope>IDENTIFICATION</scope>
</reference>
<proteinExistence type="predicted"/>
<dbReference type="GO" id="GO:0004622">
    <property type="term" value="F:phosphatidylcholine lysophospholipase activity"/>
    <property type="evidence" value="ECO:0007669"/>
    <property type="project" value="TreeGrafter"/>
</dbReference>
<dbReference type="InterPro" id="IPR036514">
    <property type="entry name" value="SGNH_hydro_sf"/>
</dbReference>
<dbReference type="PANTHER" id="PTHR21325:SF52">
    <property type="entry name" value="PHOSPHOLIPASE B1, MEMBRANE-ASSOCIATED"/>
    <property type="match status" value="1"/>
</dbReference>
<keyword evidence="1" id="KW-0812">Transmembrane</keyword>
<dbReference type="InterPro" id="IPR035547">
    <property type="entry name" value="Phospholipase_B"/>
</dbReference>
<reference evidence="2" key="1">
    <citation type="submission" date="2019-06" db="EMBL/GenBank/DDBJ databases">
        <authorList>
            <consortium name="Wellcome Sanger Institute Data Sharing"/>
        </authorList>
    </citation>
    <scope>NUCLEOTIDE SEQUENCE [LARGE SCALE GENOMIC DNA]</scope>
</reference>
<name>A0A672J0E4_SALFA</name>
<dbReference type="Gene3D" id="3.40.50.1110">
    <property type="entry name" value="SGNH hydrolase"/>
    <property type="match status" value="1"/>
</dbReference>
<dbReference type="SUPFAM" id="SSF52266">
    <property type="entry name" value="SGNH hydrolase"/>
    <property type="match status" value="1"/>
</dbReference>
<dbReference type="GO" id="GO:0031526">
    <property type="term" value="C:brush border membrane"/>
    <property type="evidence" value="ECO:0007669"/>
    <property type="project" value="TreeGrafter"/>
</dbReference>